<evidence type="ECO:0000313" key="14">
    <source>
        <dbReference type="Proteomes" id="UP000887561"/>
    </source>
</evidence>
<keyword evidence="7" id="KW-0378">Hydrolase</keyword>
<dbReference type="Pfam" id="PF00536">
    <property type="entry name" value="SAM_1"/>
    <property type="match status" value="1"/>
</dbReference>
<proteinExistence type="inferred from homology"/>
<dbReference type="Gene3D" id="1.10.150.50">
    <property type="entry name" value="Transcription Factor, Ets-1"/>
    <property type="match status" value="1"/>
</dbReference>
<keyword evidence="8" id="KW-0391">Immunity</keyword>
<feature type="compositionally biased region" description="Polar residues" evidence="11">
    <location>
        <begin position="1049"/>
        <end position="1058"/>
    </location>
</feature>
<evidence type="ECO:0000256" key="11">
    <source>
        <dbReference type="SAM" id="MobiDB-lite"/>
    </source>
</evidence>
<dbReference type="SMART" id="SM00255">
    <property type="entry name" value="TIR"/>
    <property type="match status" value="1"/>
</dbReference>
<evidence type="ECO:0000256" key="9">
    <source>
        <dbReference type="ARBA" id="ARBA00023027"/>
    </source>
</evidence>
<dbReference type="InterPro" id="IPR001660">
    <property type="entry name" value="SAM"/>
</dbReference>
<dbReference type="GO" id="GO:0044297">
    <property type="term" value="C:cell body"/>
    <property type="evidence" value="ECO:0007669"/>
    <property type="project" value="UniProtKB-ARBA"/>
</dbReference>
<dbReference type="GO" id="GO:0019677">
    <property type="term" value="P:NAD+ catabolic process"/>
    <property type="evidence" value="ECO:0007669"/>
    <property type="project" value="UniProtKB-ARBA"/>
</dbReference>
<dbReference type="InterPro" id="IPR013761">
    <property type="entry name" value="SAM/pointed_sf"/>
</dbReference>
<keyword evidence="14" id="KW-1185">Reference proteome</keyword>
<evidence type="ECO:0000256" key="4">
    <source>
        <dbReference type="ARBA" id="ARBA00022490"/>
    </source>
</evidence>
<feature type="compositionally biased region" description="Low complexity" evidence="11">
    <location>
        <begin position="146"/>
        <end position="156"/>
    </location>
</feature>
<dbReference type="InterPro" id="IPR011989">
    <property type="entry name" value="ARM-like"/>
</dbReference>
<evidence type="ECO:0000313" key="15">
    <source>
        <dbReference type="WBParaSite" id="scaffold343_cov157.g852"/>
    </source>
</evidence>
<feature type="region of interest" description="Disordered" evidence="11">
    <location>
        <begin position="325"/>
        <end position="387"/>
    </location>
</feature>
<keyword evidence="6" id="KW-0677">Repeat</keyword>
<comment type="catalytic activity">
    <reaction evidence="10">
        <text>NAD(+) + H2O = ADP-D-ribose + nicotinamide + H(+)</text>
        <dbReference type="Rhea" id="RHEA:16301"/>
        <dbReference type="ChEBI" id="CHEBI:15377"/>
        <dbReference type="ChEBI" id="CHEBI:15378"/>
        <dbReference type="ChEBI" id="CHEBI:17154"/>
        <dbReference type="ChEBI" id="CHEBI:57540"/>
        <dbReference type="ChEBI" id="CHEBI:57967"/>
        <dbReference type="EC" id="3.2.2.6"/>
    </reaction>
    <physiologicalReaction direction="left-to-right" evidence="10">
        <dbReference type="Rhea" id="RHEA:16302"/>
    </physiologicalReaction>
</comment>
<dbReference type="GO" id="GO:0030425">
    <property type="term" value="C:dendrite"/>
    <property type="evidence" value="ECO:0007669"/>
    <property type="project" value="TreeGrafter"/>
</dbReference>
<name>A0A915M8R4_MELJA</name>
<dbReference type="SUPFAM" id="SSF47769">
    <property type="entry name" value="SAM/Pointed domain"/>
    <property type="match status" value="1"/>
</dbReference>
<dbReference type="GO" id="GO:0034128">
    <property type="term" value="P:negative regulation of MyD88-independent toll-like receptor signaling pathway"/>
    <property type="evidence" value="ECO:0007669"/>
    <property type="project" value="InterPro"/>
</dbReference>
<evidence type="ECO:0000256" key="10">
    <source>
        <dbReference type="ARBA" id="ARBA00047304"/>
    </source>
</evidence>
<dbReference type="FunFam" id="1.10.150.50:FF:000043">
    <property type="entry name" value="Sterile alpha and TIR motif-containing 1"/>
    <property type="match status" value="1"/>
</dbReference>
<dbReference type="AlphaFoldDB" id="A0A915M8R4"/>
<dbReference type="Proteomes" id="UP000887561">
    <property type="component" value="Unplaced"/>
</dbReference>
<dbReference type="Gene3D" id="3.40.50.10140">
    <property type="entry name" value="Toll/interleukin-1 receptor homology (TIR) domain"/>
    <property type="match status" value="1"/>
</dbReference>
<dbReference type="PROSITE" id="PS50105">
    <property type="entry name" value="SAM_DOMAIN"/>
    <property type="match status" value="1"/>
</dbReference>
<dbReference type="GO" id="GO:0048678">
    <property type="term" value="P:response to axon injury"/>
    <property type="evidence" value="ECO:0007669"/>
    <property type="project" value="InterPro"/>
</dbReference>
<evidence type="ECO:0000256" key="8">
    <source>
        <dbReference type="ARBA" id="ARBA00022859"/>
    </source>
</evidence>
<comment type="similarity">
    <text evidence="2">Belongs to the SARM1 family.</text>
</comment>
<dbReference type="InterPro" id="IPR016024">
    <property type="entry name" value="ARM-type_fold"/>
</dbReference>
<dbReference type="EC" id="3.2.2.6" evidence="3"/>
<feature type="domain" description="TIR" evidence="12">
    <location>
        <begin position="886"/>
        <end position="1036"/>
    </location>
</feature>
<keyword evidence="9" id="KW-0520">NAD</keyword>
<feature type="region of interest" description="Disordered" evidence="11">
    <location>
        <begin position="1045"/>
        <end position="1076"/>
    </location>
</feature>
<feature type="domain" description="SAM" evidence="13">
    <location>
        <begin position="784"/>
        <end position="848"/>
    </location>
</feature>
<dbReference type="GO" id="GO:0003953">
    <property type="term" value="F:NAD+ nucleosidase activity"/>
    <property type="evidence" value="ECO:0007669"/>
    <property type="project" value="InterPro"/>
</dbReference>
<dbReference type="InterPro" id="IPR035897">
    <property type="entry name" value="Toll_tir_struct_dom_sf"/>
</dbReference>
<comment type="subcellular location">
    <subcellularLocation>
        <location evidence="1">Cytoplasm</location>
    </subcellularLocation>
</comment>
<keyword evidence="4" id="KW-0963">Cytoplasm</keyword>
<protein>
    <recommendedName>
        <fullName evidence="3">ADP-ribosyl cyclase/cyclic ADP-ribose hydrolase</fullName>
        <ecNumber evidence="3">3.2.2.6</ecNumber>
    </recommendedName>
</protein>
<dbReference type="GO" id="GO:0061809">
    <property type="term" value="F:NAD+ nucleosidase activity, cyclic ADP-ribose generating"/>
    <property type="evidence" value="ECO:0007669"/>
    <property type="project" value="UniProtKB-EC"/>
</dbReference>
<dbReference type="PANTHER" id="PTHR22998:SF1">
    <property type="entry name" value="NAD(+) HYDROLASE SARM1"/>
    <property type="match status" value="1"/>
</dbReference>
<evidence type="ECO:0000256" key="2">
    <source>
        <dbReference type="ARBA" id="ARBA00008291"/>
    </source>
</evidence>
<dbReference type="InterPro" id="IPR000157">
    <property type="entry name" value="TIR_dom"/>
</dbReference>
<evidence type="ECO:0000256" key="7">
    <source>
        <dbReference type="ARBA" id="ARBA00022801"/>
    </source>
</evidence>
<dbReference type="GO" id="GO:0005737">
    <property type="term" value="C:cytoplasm"/>
    <property type="evidence" value="ECO:0007669"/>
    <property type="project" value="UniProtKB-SubCell"/>
</dbReference>
<dbReference type="SUPFAM" id="SSF52200">
    <property type="entry name" value="Toll/Interleukin receptor TIR domain"/>
    <property type="match status" value="1"/>
</dbReference>
<dbReference type="CDD" id="cd24153">
    <property type="entry name" value="SARM1_N"/>
    <property type="match status" value="1"/>
</dbReference>
<dbReference type="PROSITE" id="PS50104">
    <property type="entry name" value="TIR"/>
    <property type="match status" value="1"/>
</dbReference>
<feature type="compositionally biased region" description="Basic and acidic residues" evidence="11">
    <location>
        <begin position="355"/>
        <end position="366"/>
    </location>
</feature>
<dbReference type="GO" id="GO:0035591">
    <property type="term" value="F:signaling adaptor activity"/>
    <property type="evidence" value="ECO:0007669"/>
    <property type="project" value="InterPro"/>
</dbReference>
<dbReference type="PANTHER" id="PTHR22998">
    <property type="entry name" value="SARM1"/>
    <property type="match status" value="1"/>
</dbReference>
<dbReference type="SUPFAM" id="SSF48371">
    <property type="entry name" value="ARM repeat"/>
    <property type="match status" value="1"/>
</dbReference>
<dbReference type="Pfam" id="PF13676">
    <property type="entry name" value="TIR_2"/>
    <property type="match status" value="1"/>
</dbReference>
<evidence type="ECO:0000256" key="3">
    <source>
        <dbReference type="ARBA" id="ARBA00011982"/>
    </source>
</evidence>
<feature type="region of interest" description="Disordered" evidence="11">
    <location>
        <begin position="50"/>
        <end position="95"/>
    </location>
</feature>
<evidence type="ECO:0000259" key="13">
    <source>
        <dbReference type="PROSITE" id="PS50105"/>
    </source>
</evidence>
<dbReference type="InterPro" id="IPR039184">
    <property type="entry name" value="SARM1"/>
</dbReference>
<dbReference type="SMART" id="SM00454">
    <property type="entry name" value="SAM"/>
    <property type="match status" value="2"/>
</dbReference>
<evidence type="ECO:0000259" key="12">
    <source>
        <dbReference type="PROSITE" id="PS50104"/>
    </source>
</evidence>
<accession>A0A915M8R4</accession>
<evidence type="ECO:0000256" key="1">
    <source>
        <dbReference type="ARBA" id="ARBA00004496"/>
    </source>
</evidence>
<organism evidence="14 15">
    <name type="scientific">Meloidogyne javanica</name>
    <name type="common">Root-knot nematode worm</name>
    <dbReference type="NCBI Taxonomy" id="6303"/>
    <lineage>
        <taxon>Eukaryota</taxon>
        <taxon>Metazoa</taxon>
        <taxon>Ecdysozoa</taxon>
        <taxon>Nematoda</taxon>
        <taxon>Chromadorea</taxon>
        <taxon>Rhabditida</taxon>
        <taxon>Tylenchina</taxon>
        <taxon>Tylenchomorpha</taxon>
        <taxon>Tylenchoidea</taxon>
        <taxon>Meloidogynidae</taxon>
        <taxon>Meloidogyninae</taxon>
        <taxon>Meloidogyne</taxon>
        <taxon>Meloidogyne incognita group</taxon>
    </lineage>
</organism>
<keyword evidence="5" id="KW-0399">Innate immunity</keyword>
<reference evidence="15" key="1">
    <citation type="submission" date="2022-11" db="UniProtKB">
        <authorList>
            <consortium name="WormBaseParasite"/>
        </authorList>
    </citation>
    <scope>IDENTIFICATION</scope>
</reference>
<sequence>MGQQQPILSKSVTTTVMHASLGSLSQGSSFASSGGSCCSSTRTILPAALDEKRDSGGTEELSDSVAPLKSARPTISGRGQLSSRNPLLAIDSPPNNVNQNGFYRTTTISVVNGAGLLSLGPEQKSRSLSNLEIQQQKQRAADNKRSTSPSVPTRSSHCTSSVMPKLQRQHWKYGSLRHLPSGENNSIFRQASTTKEVYYPTGSKLPNGLRLELGGSGEGKLTTSDSGTIHMINERILATERSFGRSEGSNDGSVQEEDEDLLKESEVNMDSHRRLFPRQQEIIATESTLPPSNESKIKMLKVFSLKLRRKRFADSQTALKRNSDIRLQQSLSTPNSANDPSVALLNGSNGVASVGRKDSEYRRFRSEGSTTAPARTGELPVDLPLDSPIIDPRSSPPNRLNLFQQDTMVGNGPLTKHSHTEQVMMMHTLKTKLQKYQGFVDKAFQLIEQGPDEQVFEGCTIATKVMTKAWVFPKISQDLAHSLCDYLREQNYLEVLLGLFTRPTISDSVRLCCGRVLEECLTGSNCDALILKGFLKKVVTTAEKLNKNQEQQRMSLSLMEALFKHSTETTSKLIDMGVIDHILLTCKRATDTPGTLRHAALALSNLTLYSCPEAKKKLIQKKLPDWLFLLASQRDDITRYYACLAICVLGSASTNSKEMELAVAKSGTLTLVEPFLISHQPAIFAQEDYKNSQGRPREWLARLLPLLGSRCREAKSMASFHLCVEAITKKEQQKLEVLAEIGAIQALKECASSPDELPAKFASEALTVIGEQVPYKLSQQVPCWSIKDVQYWVEKIGFGTYSQAFAAHMVDGDLLLLLTEKELEEDLGMRSGLLRKRFMRELESLKIAADYGSVDESHLDQFLMSLSPELSVYTYQMLGMGLNRNLLPQLTNDYRRSTGNQLASLIKVLLQLRGYKVFIDVDKLYAGKFDSHLLKNIQAAKHFILVLTPHSLDRLLNDTNCEDWIHKELHCAFEHGKNVIPIFDQQFEFPAVESELPDDIRQITRFNGVRWVHDYQEACIDKLACSKTPVNGGGTVSIVNRRPYKLAGPSSTTTTVNPGSRRCSPTPPNNVVNNVPPKMPLRTGGEKGELNNIGGANSVRSVPTERRRPKLFSSISTVEIER</sequence>
<dbReference type="Gene3D" id="1.25.10.10">
    <property type="entry name" value="Leucine-rich Repeat Variant"/>
    <property type="match status" value="1"/>
</dbReference>
<evidence type="ECO:0000256" key="6">
    <source>
        <dbReference type="ARBA" id="ARBA00022737"/>
    </source>
</evidence>
<feature type="region of interest" description="Disordered" evidence="11">
    <location>
        <begin position="136"/>
        <end position="164"/>
    </location>
</feature>
<evidence type="ECO:0000256" key="5">
    <source>
        <dbReference type="ARBA" id="ARBA00022588"/>
    </source>
</evidence>
<dbReference type="WBParaSite" id="scaffold343_cov157.g852">
    <property type="protein sequence ID" value="scaffold343_cov157.g852"/>
    <property type="gene ID" value="scaffold343_cov157.g852"/>
</dbReference>
<dbReference type="GO" id="GO:0045087">
    <property type="term" value="P:innate immune response"/>
    <property type="evidence" value="ECO:0007669"/>
    <property type="project" value="UniProtKB-KW"/>
</dbReference>
<dbReference type="GO" id="GO:0007165">
    <property type="term" value="P:signal transduction"/>
    <property type="evidence" value="ECO:0007669"/>
    <property type="project" value="InterPro"/>
</dbReference>
<feature type="compositionally biased region" description="Polar residues" evidence="11">
    <location>
        <begin position="325"/>
        <end position="339"/>
    </location>
</feature>